<dbReference type="RefSeq" id="WP_006235485.1">
    <property type="nucleotide sequence ID" value="NZ_CABKPD010000017.1"/>
</dbReference>
<dbReference type="InterPro" id="IPR006976">
    <property type="entry name" value="VanZ-like"/>
</dbReference>
<dbReference type="AlphaFoldDB" id="A0A174D1B1"/>
<gene>
    <name evidence="2" type="ORF">ERS852381_01168</name>
</gene>
<proteinExistence type="predicted"/>
<feature type="domain" description="VanZ-like" evidence="1">
    <location>
        <begin position="11"/>
        <end position="139"/>
    </location>
</feature>
<evidence type="ECO:0000313" key="2">
    <source>
        <dbReference type="EMBL" id="CUO17875.1"/>
    </source>
</evidence>
<reference evidence="2 3" key="1">
    <citation type="submission" date="2015-09" db="EMBL/GenBank/DDBJ databases">
        <authorList>
            <consortium name="Pathogen Informatics"/>
        </authorList>
    </citation>
    <scope>NUCLEOTIDE SEQUENCE [LARGE SCALE GENOMIC DNA]</scope>
    <source>
        <strain evidence="2 3">2789STDY5608823</strain>
    </source>
</reference>
<name>A0A174D1B1_9ACTN</name>
<dbReference type="NCBIfam" id="NF037970">
    <property type="entry name" value="vanZ_1"/>
    <property type="match status" value="1"/>
</dbReference>
<accession>A0A174D1B1</accession>
<protein>
    <submittedName>
        <fullName evidence="2">Predicted integral membrane protein</fullName>
    </submittedName>
</protein>
<organism evidence="2 3">
    <name type="scientific">Collinsella aerofaciens</name>
    <dbReference type="NCBI Taxonomy" id="74426"/>
    <lineage>
        <taxon>Bacteria</taxon>
        <taxon>Bacillati</taxon>
        <taxon>Actinomycetota</taxon>
        <taxon>Coriobacteriia</taxon>
        <taxon>Coriobacteriales</taxon>
        <taxon>Coriobacteriaceae</taxon>
        <taxon>Collinsella</taxon>
    </lineage>
</organism>
<dbReference type="Proteomes" id="UP000095468">
    <property type="component" value="Unassembled WGS sequence"/>
</dbReference>
<dbReference type="EMBL" id="CYYP01000009">
    <property type="protein sequence ID" value="CUO17875.1"/>
    <property type="molecule type" value="Genomic_DNA"/>
</dbReference>
<evidence type="ECO:0000259" key="1">
    <source>
        <dbReference type="Pfam" id="PF04892"/>
    </source>
</evidence>
<sequence length="149" mass="16311">MVKINRKWAVVTCLMALLIWGNSLVPGSGSGSLSLTVMEAIRGFLHGVGLPYEWVTNFVVRKCAHFTEYMVLGILATHAFDFEGRRTFDVLLPTAVFLLLIPSIDETIQLFVPGRAGMITDVMIDCCGAATGVVLRYLLRSLMCAKKAA</sequence>
<evidence type="ECO:0000313" key="3">
    <source>
        <dbReference type="Proteomes" id="UP000095468"/>
    </source>
</evidence>
<dbReference type="GeneID" id="92849590"/>
<dbReference type="Pfam" id="PF04892">
    <property type="entry name" value="VanZ"/>
    <property type="match status" value="1"/>
</dbReference>